<proteinExistence type="predicted"/>
<evidence type="ECO:0000313" key="2">
    <source>
        <dbReference type="EMBL" id="EAR27907.1"/>
    </source>
</evidence>
<reference evidence="2 3" key="1">
    <citation type="submission" date="2006-02" db="EMBL/GenBank/DDBJ databases">
        <authorList>
            <person name="Moran M.A."/>
            <person name="Kjelleberg S."/>
            <person name="Egan S."/>
            <person name="Saunders N."/>
            <person name="Thomas T."/>
            <person name="Ferriera S."/>
            <person name="Johnson J."/>
            <person name="Kravitz S."/>
            <person name="Halpern A."/>
            <person name="Remington K."/>
            <person name="Beeson K."/>
            <person name="Tran B."/>
            <person name="Rogers Y.-H."/>
            <person name="Friedman R."/>
            <person name="Venter J.C."/>
        </authorList>
    </citation>
    <scope>NUCLEOTIDE SEQUENCE [LARGE SCALE GENOMIC DNA]</scope>
    <source>
        <strain evidence="2 3">D2</strain>
    </source>
</reference>
<dbReference type="SUPFAM" id="SSF53850">
    <property type="entry name" value="Periplasmic binding protein-like II"/>
    <property type="match status" value="1"/>
</dbReference>
<dbReference type="HOGENOM" id="CLU_077643_0_0_6"/>
<feature type="domain" description="Solute-binding protein family 3/N-terminal" evidence="1">
    <location>
        <begin position="39"/>
        <end position="275"/>
    </location>
</feature>
<dbReference type="EMBL" id="AAOH01000005">
    <property type="protein sequence ID" value="EAR27907.1"/>
    <property type="molecule type" value="Genomic_DNA"/>
</dbReference>
<sequence length="278" mass="31585">MTAFNFAYCSFYGALLLVAILNGIALANEPDPKDINPLEISFCYEDKELLPFFTGYGHAPPEQMPGASIEVLNKASHDLNSFNFKFVRKPWKRCLQDLQSNKVDALIASYSPERDPIGVYPKQNNKIDSSLAMNALGTCFLVHKDSDFSWDGNAFKSEEAKTLAVPAGYSIIARLKNLPIQIHQTDSAATSLLMLKQKRIDLALTLCSITEQHTYFLDRRYHDLKVLLPPLAVKDGFFVVSQQFYEQNQALTWQIWRYLAKVNAQDIYQKYLEGKIQD</sequence>
<evidence type="ECO:0000259" key="1">
    <source>
        <dbReference type="SMART" id="SM00062"/>
    </source>
</evidence>
<dbReference type="Proteomes" id="UP000006201">
    <property type="component" value="Unassembled WGS sequence"/>
</dbReference>
<dbReference type="OrthoDB" id="6193186at2"/>
<gene>
    <name evidence="2" type="ORF">PTD2_18835</name>
</gene>
<dbReference type="RefSeq" id="WP_009839739.1">
    <property type="nucleotide sequence ID" value="NZ_CH959301.1"/>
</dbReference>
<dbReference type="SMART" id="SM00062">
    <property type="entry name" value="PBPb"/>
    <property type="match status" value="1"/>
</dbReference>
<dbReference type="AlphaFoldDB" id="A4CC20"/>
<protein>
    <submittedName>
        <fullName evidence="2">ABC-type amino acid transport/signal transduction systems</fullName>
    </submittedName>
</protein>
<dbReference type="STRING" id="87626.PTD2_18835"/>
<dbReference type="eggNOG" id="COG0834">
    <property type="taxonomic scope" value="Bacteria"/>
</dbReference>
<dbReference type="InterPro" id="IPR001638">
    <property type="entry name" value="Solute-binding_3/MltF_N"/>
</dbReference>
<accession>A4CC20</accession>
<organism evidence="2 3">
    <name type="scientific">Pseudoalteromonas tunicata D2</name>
    <dbReference type="NCBI Taxonomy" id="87626"/>
    <lineage>
        <taxon>Bacteria</taxon>
        <taxon>Pseudomonadati</taxon>
        <taxon>Pseudomonadota</taxon>
        <taxon>Gammaproteobacteria</taxon>
        <taxon>Alteromonadales</taxon>
        <taxon>Pseudoalteromonadaceae</taxon>
        <taxon>Pseudoalteromonas</taxon>
    </lineage>
</organism>
<evidence type="ECO:0000313" key="3">
    <source>
        <dbReference type="Proteomes" id="UP000006201"/>
    </source>
</evidence>
<keyword evidence="3" id="KW-1185">Reference proteome</keyword>
<comment type="caution">
    <text evidence="2">The sequence shown here is derived from an EMBL/GenBank/DDBJ whole genome shotgun (WGS) entry which is preliminary data.</text>
</comment>
<dbReference type="Pfam" id="PF00497">
    <property type="entry name" value="SBP_bac_3"/>
    <property type="match status" value="1"/>
</dbReference>
<dbReference type="Gene3D" id="3.40.190.10">
    <property type="entry name" value="Periplasmic binding protein-like II"/>
    <property type="match status" value="2"/>
</dbReference>
<name>A4CC20_9GAMM</name>